<feature type="compositionally biased region" description="Gly residues" evidence="3">
    <location>
        <begin position="70"/>
        <end position="81"/>
    </location>
</feature>
<dbReference type="PANTHER" id="PTHR30461">
    <property type="entry name" value="DNA-INVERTASE FROM LAMBDOID PROPHAGE"/>
    <property type="match status" value="1"/>
</dbReference>
<keyword evidence="2" id="KW-0233">DNA recombination</keyword>
<feature type="compositionally biased region" description="Low complexity" evidence="3">
    <location>
        <begin position="261"/>
        <end position="271"/>
    </location>
</feature>
<dbReference type="Pfam" id="PF13408">
    <property type="entry name" value="Zn_ribbon_recom"/>
    <property type="match status" value="1"/>
</dbReference>
<dbReference type="Proteomes" id="UP001589693">
    <property type="component" value="Unassembled WGS sequence"/>
</dbReference>
<evidence type="ECO:0000313" key="5">
    <source>
        <dbReference type="EMBL" id="MFB9905518.1"/>
    </source>
</evidence>
<sequence>MFTQRASGRSIASLARELNERGVPCPSNVDQARNSHRSGARWIVRTIAMILANPRYTGRQVWNRQTTKGHGAGGRADGRGSGAASWNPVQEWEVSEHLAHTPLVDEDTFVAVQRIRAQRPTKDGDTRDYVLAGLVVCGVCGRRMDAHWIYHRPTYRCRHGYTSGTPRPSDAPRNVYIREDRLLQALPGLLEELRLVQADLAEPFALAEALRRHELEIVCNHQGRCLRRAAPPKIISTLTSPGQTALALDWNVNAADHHRQQGASASAAMQSRTDTAPHRNNPTDRRSVE</sequence>
<dbReference type="Gene3D" id="3.90.1750.20">
    <property type="entry name" value="Putative Large Serine Recombinase, Chain B, Domain 2"/>
    <property type="match status" value="1"/>
</dbReference>
<keyword evidence="6" id="KW-1185">Reference proteome</keyword>
<dbReference type="EMBL" id="JBHLZU010000014">
    <property type="protein sequence ID" value="MFB9905518.1"/>
    <property type="molecule type" value="Genomic_DNA"/>
</dbReference>
<feature type="region of interest" description="Disordered" evidence="3">
    <location>
        <begin position="257"/>
        <end position="289"/>
    </location>
</feature>
<dbReference type="InterPro" id="IPR050639">
    <property type="entry name" value="SSR_resolvase"/>
</dbReference>
<evidence type="ECO:0000256" key="2">
    <source>
        <dbReference type="ARBA" id="ARBA00023172"/>
    </source>
</evidence>
<evidence type="ECO:0000256" key="3">
    <source>
        <dbReference type="SAM" id="MobiDB-lite"/>
    </source>
</evidence>
<feature type="region of interest" description="Disordered" evidence="3">
    <location>
        <begin position="65"/>
        <end position="85"/>
    </location>
</feature>
<dbReference type="Pfam" id="PF07508">
    <property type="entry name" value="Recombinase"/>
    <property type="match status" value="1"/>
</dbReference>
<keyword evidence="1" id="KW-0238">DNA-binding</keyword>
<comment type="caution">
    <text evidence="5">The sequence shown here is derived from an EMBL/GenBank/DDBJ whole genome shotgun (WGS) entry which is preliminary data.</text>
</comment>
<dbReference type="InterPro" id="IPR025827">
    <property type="entry name" value="Zn_ribbon_recom_dom"/>
</dbReference>
<evidence type="ECO:0000256" key="1">
    <source>
        <dbReference type="ARBA" id="ARBA00023125"/>
    </source>
</evidence>
<protein>
    <submittedName>
        <fullName evidence="5">Recombinase family protein</fullName>
    </submittedName>
</protein>
<reference evidence="5 6" key="1">
    <citation type="submission" date="2024-09" db="EMBL/GenBank/DDBJ databases">
        <authorList>
            <person name="Sun Q."/>
            <person name="Mori K."/>
        </authorList>
    </citation>
    <scope>NUCLEOTIDE SEQUENCE [LARGE SCALE GENOMIC DNA]</scope>
    <source>
        <strain evidence="5 6">TBRC 7907</strain>
    </source>
</reference>
<proteinExistence type="predicted"/>
<evidence type="ECO:0000259" key="4">
    <source>
        <dbReference type="PROSITE" id="PS51737"/>
    </source>
</evidence>
<organism evidence="5 6">
    <name type="scientific">Allokutzneria oryzae</name>
    <dbReference type="NCBI Taxonomy" id="1378989"/>
    <lineage>
        <taxon>Bacteria</taxon>
        <taxon>Bacillati</taxon>
        <taxon>Actinomycetota</taxon>
        <taxon>Actinomycetes</taxon>
        <taxon>Pseudonocardiales</taxon>
        <taxon>Pseudonocardiaceae</taxon>
        <taxon>Allokutzneria</taxon>
    </lineage>
</organism>
<name>A0ABV5ZZA2_9PSEU</name>
<dbReference type="InterPro" id="IPR011109">
    <property type="entry name" value="DNA_bind_recombinase_dom"/>
</dbReference>
<feature type="compositionally biased region" description="Basic and acidic residues" evidence="3">
    <location>
        <begin position="275"/>
        <end position="289"/>
    </location>
</feature>
<accession>A0ABV5ZZA2</accession>
<dbReference type="RefSeq" id="WP_377852824.1">
    <property type="nucleotide sequence ID" value="NZ_JBHLZU010000014.1"/>
</dbReference>
<gene>
    <name evidence="5" type="ORF">ACFFQA_16405</name>
</gene>
<feature type="domain" description="Recombinase" evidence="4">
    <location>
        <begin position="1"/>
        <end position="122"/>
    </location>
</feature>
<evidence type="ECO:0000313" key="6">
    <source>
        <dbReference type="Proteomes" id="UP001589693"/>
    </source>
</evidence>
<dbReference type="PROSITE" id="PS51737">
    <property type="entry name" value="RECOMBINASE_DNA_BIND"/>
    <property type="match status" value="1"/>
</dbReference>
<dbReference type="PANTHER" id="PTHR30461:SF2">
    <property type="entry name" value="SERINE RECOMBINASE PINE-RELATED"/>
    <property type="match status" value="1"/>
</dbReference>
<dbReference type="InterPro" id="IPR038109">
    <property type="entry name" value="DNA_bind_recomb_sf"/>
</dbReference>